<evidence type="ECO:0000313" key="2">
    <source>
        <dbReference type="Proteomes" id="UP001170959"/>
    </source>
</evidence>
<reference evidence="1" key="1">
    <citation type="submission" date="2020-06" db="EMBL/GenBank/DDBJ databases">
        <authorList>
            <person name="Dong N."/>
        </authorList>
    </citation>
    <scope>NUCLEOTIDE SEQUENCE</scope>
    <source>
        <strain evidence="1">R655-4</strain>
    </source>
</reference>
<reference evidence="1" key="2">
    <citation type="journal article" date="2022" name="Sci. Total Environ.">
        <title>Prevalence, transmission, and molecular epidemiology of tet(X)-positive bacteria among humans, animals, and environmental niches in China: An epidemiological, and genomic-based study.</title>
        <authorList>
            <person name="Dong N."/>
            <person name="Zeng Y."/>
            <person name="Cai C."/>
            <person name="Sun C."/>
            <person name="Lu J."/>
            <person name="Liu C."/>
            <person name="Zhou H."/>
            <person name="Sun Q."/>
            <person name="Shu L."/>
            <person name="Wang H."/>
            <person name="Wang Y."/>
            <person name="Wang S."/>
            <person name="Wu C."/>
            <person name="Chan E.W."/>
            <person name="Chen G."/>
            <person name="Shen Z."/>
            <person name="Chen S."/>
            <person name="Zhang R."/>
        </authorList>
    </citation>
    <scope>NUCLEOTIDE SEQUENCE</scope>
    <source>
        <strain evidence="1">R655-4</strain>
    </source>
</reference>
<evidence type="ECO:0000313" key="1">
    <source>
        <dbReference type="EMBL" id="MDM1071240.1"/>
    </source>
</evidence>
<accession>A0AAJ1V7W5</accession>
<dbReference type="Proteomes" id="UP001170959">
    <property type="component" value="Unassembled WGS sequence"/>
</dbReference>
<proteinExistence type="predicted"/>
<dbReference type="AlphaFoldDB" id="A0AAJ1V7W5"/>
<name>A0AAJ1V7W5_9FLAO</name>
<dbReference type="RefSeq" id="WP_286491634.1">
    <property type="nucleotide sequence ID" value="NZ_CAUPYU010000001.1"/>
</dbReference>
<comment type="caution">
    <text evidence="1">The sequence shown here is derived from an EMBL/GenBank/DDBJ whole genome shotgun (WGS) entry which is preliminary data.</text>
</comment>
<protein>
    <submittedName>
        <fullName evidence="1">Uncharacterized protein</fullName>
    </submittedName>
</protein>
<gene>
    <name evidence="1" type="ORF">HX001_01900</name>
</gene>
<dbReference type="EMBL" id="JACAGJ010000001">
    <property type="protein sequence ID" value="MDM1071240.1"/>
    <property type="molecule type" value="Genomic_DNA"/>
</dbReference>
<organism evidence="1 2">
    <name type="scientific">Empedobacter brevis</name>
    <dbReference type="NCBI Taxonomy" id="247"/>
    <lineage>
        <taxon>Bacteria</taxon>
        <taxon>Pseudomonadati</taxon>
        <taxon>Bacteroidota</taxon>
        <taxon>Flavobacteriia</taxon>
        <taxon>Flavobacteriales</taxon>
        <taxon>Weeksellaceae</taxon>
        <taxon>Empedobacter</taxon>
    </lineage>
</organism>
<sequence length="78" mass="8600">MGFVDRYDTPENVIDAMQGTSLATDVNIGNYYLGYSQSSDKEGYAPSGERTYSIGYGTNGYSIERSVINTTVHGRIKF</sequence>